<proteinExistence type="predicted"/>
<keyword evidence="2" id="KW-1185">Reference proteome</keyword>
<evidence type="ECO:0000313" key="1">
    <source>
        <dbReference type="EMBL" id="CAG8840370.1"/>
    </source>
</evidence>
<organism evidence="1 2">
    <name type="scientific">Gigaspora margarita</name>
    <dbReference type="NCBI Taxonomy" id="4874"/>
    <lineage>
        <taxon>Eukaryota</taxon>
        <taxon>Fungi</taxon>
        <taxon>Fungi incertae sedis</taxon>
        <taxon>Mucoromycota</taxon>
        <taxon>Glomeromycotina</taxon>
        <taxon>Glomeromycetes</taxon>
        <taxon>Diversisporales</taxon>
        <taxon>Gigasporaceae</taxon>
        <taxon>Gigaspora</taxon>
    </lineage>
</organism>
<reference evidence="1 2" key="1">
    <citation type="submission" date="2021-06" db="EMBL/GenBank/DDBJ databases">
        <authorList>
            <person name="Kallberg Y."/>
            <person name="Tangrot J."/>
            <person name="Rosling A."/>
        </authorList>
    </citation>
    <scope>NUCLEOTIDE SEQUENCE [LARGE SCALE GENOMIC DNA]</scope>
    <source>
        <strain evidence="1 2">120-4 pot B 10/14</strain>
    </source>
</reference>
<dbReference type="Proteomes" id="UP000789901">
    <property type="component" value="Unassembled WGS sequence"/>
</dbReference>
<dbReference type="EMBL" id="CAJVQB010062683">
    <property type="protein sequence ID" value="CAG8840370.1"/>
    <property type="molecule type" value="Genomic_DNA"/>
</dbReference>
<evidence type="ECO:0000313" key="2">
    <source>
        <dbReference type="Proteomes" id="UP000789901"/>
    </source>
</evidence>
<accession>A0ABN7WTM0</accession>
<comment type="caution">
    <text evidence="1">The sequence shown here is derived from an EMBL/GenBank/DDBJ whole genome shotgun (WGS) entry which is preliminary data.</text>
</comment>
<name>A0ABN7WTM0_GIGMA</name>
<protein>
    <submittedName>
        <fullName evidence="1">39628_t:CDS:1</fullName>
    </submittedName>
</protein>
<gene>
    <name evidence="1" type="ORF">GMARGA_LOCUS34878</name>
</gene>
<feature type="non-terminal residue" evidence="1">
    <location>
        <position position="1"/>
    </location>
</feature>
<feature type="non-terminal residue" evidence="1">
    <location>
        <position position="51"/>
    </location>
</feature>
<sequence>GGFASAKSLETIISSLMITSTNNSALGKDLKPYSTDLNRGQNHQEIVAQED</sequence>